<comment type="caution">
    <text evidence="10">The sequence shown here is derived from an EMBL/GenBank/DDBJ whole genome shotgun (WGS) entry which is preliminary data.</text>
</comment>
<dbReference type="GO" id="GO:0008270">
    <property type="term" value="F:zinc ion binding"/>
    <property type="evidence" value="ECO:0007669"/>
    <property type="project" value="UniProtKB-KW"/>
</dbReference>
<keyword evidence="4 7" id="KW-0863">Zinc-finger</keyword>
<proteinExistence type="predicted"/>
<evidence type="ECO:0000256" key="1">
    <source>
        <dbReference type="ARBA" id="ARBA00004123"/>
    </source>
</evidence>
<evidence type="ECO:0000256" key="7">
    <source>
        <dbReference type="PROSITE-ProRule" id="PRU01145"/>
    </source>
</evidence>
<keyword evidence="5" id="KW-0862">Zinc</keyword>
<dbReference type="AlphaFoldDB" id="A0A9P4QFI7"/>
<feature type="compositionally biased region" description="Basic and acidic residues" evidence="8">
    <location>
        <begin position="321"/>
        <end position="331"/>
    </location>
</feature>
<dbReference type="GO" id="GO:0000122">
    <property type="term" value="P:negative regulation of transcription by RNA polymerase II"/>
    <property type="evidence" value="ECO:0007669"/>
    <property type="project" value="TreeGrafter"/>
</dbReference>
<feature type="region of interest" description="Disordered" evidence="8">
    <location>
        <begin position="452"/>
        <end position="554"/>
    </location>
</feature>
<name>A0A9P4QFI7_9PEZI</name>
<keyword evidence="6" id="KW-0539">Nucleus</keyword>
<gene>
    <name evidence="10" type="ORF">K431DRAFT_299832</name>
</gene>
<feature type="region of interest" description="Disordered" evidence="8">
    <location>
        <begin position="223"/>
        <end position="252"/>
    </location>
</feature>
<feature type="compositionally biased region" description="Basic residues" evidence="8">
    <location>
        <begin position="15"/>
        <end position="24"/>
    </location>
</feature>
<dbReference type="InterPro" id="IPR014898">
    <property type="entry name" value="Znf_C2H2_LYAR"/>
</dbReference>
<dbReference type="GO" id="GO:0006364">
    <property type="term" value="P:rRNA processing"/>
    <property type="evidence" value="ECO:0007669"/>
    <property type="project" value="TreeGrafter"/>
</dbReference>
<dbReference type="PANTHER" id="PTHR13100">
    <property type="entry name" value="CELL GROWTH-REGULATING NUCLEOLAR PROTEIN LYAR"/>
    <property type="match status" value="1"/>
</dbReference>
<feature type="compositionally biased region" description="Basic and acidic residues" evidence="8">
    <location>
        <begin position="506"/>
        <end position="539"/>
    </location>
</feature>
<dbReference type="Pfam" id="PF08790">
    <property type="entry name" value="zf-LYAR"/>
    <property type="match status" value="1"/>
</dbReference>
<comment type="subcellular location">
    <subcellularLocation>
        <location evidence="1">Nucleus</location>
    </subcellularLocation>
</comment>
<keyword evidence="2" id="KW-0479">Metal-binding</keyword>
<feature type="region of interest" description="Disordered" evidence="8">
    <location>
        <begin position="308"/>
        <end position="331"/>
    </location>
</feature>
<feature type="compositionally biased region" description="Basic and acidic residues" evidence="8">
    <location>
        <begin position="477"/>
        <end position="487"/>
    </location>
</feature>
<evidence type="ECO:0000256" key="5">
    <source>
        <dbReference type="ARBA" id="ARBA00022833"/>
    </source>
</evidence>
<evidence type="ECO:0000256" key="3">
    <source>
        <dbReference type="ARBA" id="ARBA00022737"/>
    </source>
</evidence>
<feature type="region of interest" description="Disordered" evidence="8">
    <location>
        <begin position="384"/>
        <end position="433"/>
    </location>
</feature>
<dbReference type="PROSITE" id="PS51804">
    <property type="entry name" value="ZF_C2HC_LYAR"/>
    <property type="match status" value="1"/>
</dbReference>
<protein>
    <recommendedName>
        <fullName evidence="9">Zinc finger C2H2 LYAR-type domain-containing protein</fullName>
    </recommendedName>
</protein>
<dbReference type="Proteomes" id="UP000799441">
    <property type="component" value="Unassembled WGS sequence"/>
</dbReference>
<organism evidence="10 11">
    <name type="scientific">Polychaeton citri CBS 116435</name>
    <dbReference type="NCBI Taxonomy" id="1314669"/>
    <lineage>
        <taxon>Eukaryota</taxon>
        <taxon>Fungi</taxon>
        <taxon>Dikarya</taxon>
        <taxon>Ascomycota</taxon>
        <taxon>Pezizomycotina</taxon>
        <taxon>Dothideomycetes</taxon>
        <taxon>Dothideomycetidae</taxon>
        <taxon>Capnodiales</taxon>
        <taxon>Capnodiaceae</taxon>
        <taxon>Polychaeton</taxon>
    </lineage>
</organism>
<evidence type="ECO:0000313" key="10">
    <source>
        <dbReference type="EMBL" id="KAF2725484.1"/>
    </source>
</evidence>
<feature type="compositionally biased region" description="Polar residues" evidence="8">
    <location>
        <begin position="1"/>
        <end position="14"/>
    </location>
</feature>
<accession>A0A9P4QFI7</accession>
<dbReference type="GO" id="GO:0003677">
    <property type="term" value="F:DNA binding"/>
    <property type="evidence" value="ECO:0007669"/>
    <property type="project" value="InterPro"/>
</dbReference>
<feature type="compositionally biased region" description="Polar residues" evidence="8">
    <location>
        <begin position="490"/>
        <end position="505"/>
    </location>
</feature>
<dbReference type="SUPFAM" id="SSF57667">
    <property type="entry name" value="beta-beta-alpha zinc fingers"/>
    <property type="match status" value="1"/>
</dbReference>
<feature type="compositionally biased region" description="Basic and acidic residues" evidence="8">
    <location>
        <begin position="32"/>
        <end position="45"/>
    </location>
</feature>
<dbReference type="PANTHER" id="PTHR13100:SF10">
    <property type="entry name" value="CELL GROWTH-REGULATING NUCLEOLAR PROTEIN"/>
    <property type="match status" value="1"/>
</dbReference>
<evidence type="ECO:0000256" key="2">
    <source>
        <dbReference type="ARBA" id="ARBA00022723"/>
    </source>
</evidence>
<dbReference type="EMBL" id="MU003767">
    <property type="protein sequence ID" value="KAF2725484.1"/>
    <property type="molecule type" value="Genomic_DNA"/>
</dbReference>
<evidence type="ECO:0000256" key="8">
    <source>
        <dbReference type="SAM" id="MobiDB-lite"/>
    </source>
</evidence>
<keyword evidence="3" id="KW-0677">Repeat</keyword>
<dbReference type="OrthoDB" id="21474at2759"/>
<evidence type="ECO:0000256" key="4">
    <source>
        <dbReference type="ARBA" id="ARBA00022771"/>
    </source>
</evidence>
<reference evidence="10" key="1">
    <citation type="journal article" date="2020" name="Stud. Mycol.">
        <title>101 Dothideomycetes genomes: a test case for predicting lifestyles and emergence of pathogens.</title>
        <authorList>
            <person name="Haridas S."/>
            <person name="Albert R."/>
            <person name="Binder M."/>
            <person name="Bloem J."/>
            <person name="Labutti K."/>
            <person name="Salamov A."/>
            <person name="Andreopoulos B."/>
            <person name="Baker S."/>
            <person name="Barry K."/>
            <person name="Bills G."/>
            <person name="Bluhm B."/>
            <person name="Cannon C."/>
            <person name="Castanera R."/>
            <person name="Culley D."/>
            <person name="Daum C."/>
            <person name="Ezra D."/>
            <person name="Gonzalez J."/>
            <person name="Henrissat B."/>
            <person name="Kuo A."/>
            <person name="Liang C."/>
            <person name="Lipzen A."/>
            <person name="Lutzoni F."/>
            <person name="Magnuson J."/>
            <person name="Mondo S."/>
            <person name="Nolan M."/>
            <person name="Ohm R."/>
            <person name="Pangilinan J."/>
            <person name="Park H.-J."/>
            <person name="Ramirez L."/>
            <person name="Alfaro M."/>
            <person name="Sun H."/>
            <person name="Tritt A."/>
            <person name="Yoshinaga Y."/>
            <person name="Zwiers L.-H."/>
            <person name="Turgeon B."/>
            <person name="Goodwin S."/>
            <person name="Spatafora J."/>
            <person name="Crous P."/>
            <person name="Grigoriev I."/>
        </authorList>
    </citation>
    <scope>NUCLEOTIDE SEQUENCE</scope>
    <source>
        <strain evidence="10">CBS 116435</strain>
    </source>
</reference>
<feature type="region of interest" description="Disordered" evidence="8">
    <location>
        <begin position="1"/>
        <end position="53"/>
    </location>
</feature>
<dbReference type="GO" id="GO:0005730">
    <property type="term" value="C:nucleolus"/>
    <property type="evidence" value="ECO:0007669"/>
    <property type="project" value="TreeGrafter"/>
</dbReference>
<evidence type="ECO:0000259" key="9">
    <source>
        <dbReference type="Pfam" id="PF08790"/>
    </source>
</evidence>
<feature type="compositionally biased region" description="Basic and acidic residues" evidence="8">
    <location>
        <begin position="392"/>
        <end position="401"/>
    </location>
</feature>
<sequence length="643" mass="72805">MSETQIASGPTTASKSHRRGHSHGRTYSDPFLDIKDGIGFPREDQSSEGGEDSGSFWPQALFESFVLTPLTMISFILSLSVVDYGQRQWRTAQHGSHPDSLWMRLFHQQPEPYQSSVDATWNHQPDAMPTPRSPEANQGWFRQKKHRAMARLEITDAFDMNGRMMIVVNCGDVLTKKKLDGHRNQCRGASFTCLDCMVHFRGTEYRSHTSCISEAQKYQGHLYRPEKDKSNGKNKLQNKKPNGSLRDMKPPGAYFEDVPDEGEPTNAIAVIDVPPKAPTPPPSNGLNVFDFLVEEATPSASKKIKPNAEVKRIEQPSSKPADTRKHVQHSQEENGQYLAEGFSYGEGSIAPSFERYESWHNLNEPPKPPPRIDPGYTTKIVMPPVEFMTPAPKHDKKDKSEKKRKRHVEDLDLSTTKRPSSRDAMMSDAPATVGAGRVLHSGLTGGLTKLLTTPGDFERDRIDAGPTPISPAKRSKREKEFRDERRKSSYASQDAKSAFTATSSRYSRDDADGKHSRDRHEQRYHDDKYSRRQRQRDSPSSDETYPTAVPSRRSKLIEYPGRAGSVQPSDANRLARQTSHAELFMSFITKGPESESGMSINKVLKRFHRERNASSQDKEELDKELWKNLRLRRNERGEIVLFL</sequence>
<dbReference type="InterPro" id="IPR039999">
    <property type="entry name" value="LYAR"/>
</dbReference>
<feature type="domain" description="Zinc finger C2H2 LYAR-type" evidence="9">
    <location>
        <begin position="191"/>
        <end position="218"/>
    </location>
</feature>
<dbReference type="Gene3D" id="3.30.1490.490">
    <property type="match status" value="1"/>
</dbReference>
<keyword evidence="11" id="KW-1185">Reference proteome</keyword>
<evidence type="ECO:0000313" key="11">
    <source>
        <dbReference type="Proteomes" id="UP000799441"/>
    </source>
</evidence>
<evidence type="ECO:0000256" key="6">
    <source>
        <dbReference type="ARBA" id="ARBA00023242"/>
    </source>
</evidence>
<dbReference type="InterPro" id="IPR036236">
    <property type="entry name" value="Znf_C2H2_sf"/>
</dbReference>